<dbReference type="SMART" id="SM00512">
    <property type="entry name" value="Skp1"/>
    <property type="match status" value="1"/>
</dbReference>
<keyword evidence="7" id="KW-1185">Reference proteome</keyword>
<dbReference type="InterPro" id="IPR016073">
    <property type="entry name" value="Skp1_comp_POZ"/>
</dbReference>
<dbReference type="AlphaFoldDB" id="A0AAV0QZ23"/>
<dbReference type="SUPFAM" id="SSF54695">
    <property type="entry name" value="POZ domain"/>
    <property type="match status" value="1"/>
</dbReference>
<dbReference type="GO" id="GO:0016567">
    <property type="term" value="P:protein ubiquitination"/>
    <property type="evidence" value="ECO:0007669"/>
    <property type="project" value="UniProtKB-UniRule"/>
</dbReference>
<dbReference type="GO" id="GO:0006511">
    <property type="term" value="P:ubiquitin-dependent protein catabolic process"/>
    <property type="evidence" value="ECO:0007669"/>
    <property type="project" value="InterPro"/>
</dbReference>
<dbReference type="InterPro" id="IPR016897">
    <property type="entry name" value="SKP1"/>
</dbReference>
<evidence type="ECO:0000256" key="2">
    <source>
        <dbReference type="ARBA" id="ARBA00009993"/>
    </source>
</evidence>
<comment type="caution">
    <text evidence="6">The sequence shown here is derived from an EMBL/GenBank/DDBJ whole genome shotgun (WGS) entry which is preliminary data.</text>
</comment>
<evidence type="ECO:0000313" key="6">
    <source>
        <dbReference type="EMBL" id="CAI0550485.1"/>
    </source>
</evidence>
<gene>
    <name evidence="6" type="ORF">LITE_LOCUS45559</name>
</gene>
<organism evidence="6 7">
    <name type="scientific">Linum tenue</name>
    <dbReference type="NCBI Taxonomy" id="586396"/>
    <lineage>
        <taxon>Eukaryota</taxon>
        <taxon>Viridiplantae</taxon>
        <taxon>Streptophyta</taxon>
        <taxon>Embryophyta</taxon>
        <taxon>Tracheophyta</taxon>
        <taxon>Spermatophyta</taxon>
        <taxon>Magnoliopsida</taxon>
        <taxon>eudicotyledons</taxon>
        <taxon>Gunneridae</taxon>
        <taxon>Pentapetalae</taxon>
        <taxon>rosids</taxon>
        <taxon>fabids</taxon>
        <taxon>Malpighiales</taxon>
        <taxon>Linaceae</taxon>
        <taxon>Linum</taxon>
    </lineage>
</organism>
<evidence type="ECO:0000256" key="3">
    <source>
        <dbReference type="ARBA" id="ARBA00022786"/>
    </source>
</evidence>
<proteinExistence type="inferred from homology"/>
<protein>
    <recommendedName>
        <fullName evidence="4">SKP1-like protein</fullName>
    </recommendedName>
</protein>
<dbReference type="InterPro" id="IPR036296">
    <property type="entry name" value="SKP1-like_dim_sf"/>
</dbReference>
<sequence>MSTTRKLITLKSSDGESFEVDEAVAMQSLTIKHMLIEGHVDIDGAIPLPHVTSKILAKVIDYCQKELYSSSSTAEADADAGGGDEDVMKAWEMSDLAGVGEDTLWDLLLAANYLEIEGLLDLAYEAVEEMVKGRIDPEIRMVLNLREDHRCWHKPWACI</sequence>
<reference evidence="6" key="1">
    <citation type="submission" date="2022-08" db="EMBL/GenBank/DDBJ databases">
        <authorList>
            <person name="Gutierrez-Valencia J."/>
        </authorList>
    </citation>
    <scope>NUCLEOTIDE SEQUENCE</scope>
</reference>
<evidence type="ECO:0000259" key="5">
    <source>
        <dbReference type="Pfam" id="PF03931"/>
    </source>
</evidence>
<accession>A0AAV0QZ23</accession>
<dbReference type="InterPro" id="IPR001232">
    <property type="entry name" value="SKP1-like"/>
</dbReference>
<name>A0AAV0QZ23_9ROSI</name>
<feature type="domain" description="SKP1 component POZ" evidence="5">
    <location>
        <begin position="6"/>
        <end position="65"/>
    </location>
</feature>
<evidence type="ECO:0000256" key="4">
    <source>
        <dbReference type="PIRNR" id="PIRNR028729"/>
    </source>
</evidence>
<dbReference type="SUPFAM" id="SSF81382">
    <property type="entry name" value="Skp1 dimerisation domain-like"/>
    <property type="match status" value="1"/>
</dbReference>
<comment type="similarity">
    <text evidence="2 4">Belongs to the SKP1 family.</text>
</comment>
<dbReference type="PANTHER" id="PTHR11165">
    <property type="entry name" value="SKP1"/>
    <property type="match status" value="1"/>
</dbReference>
<keyword evidence="3 4" id="KW-0833">Ubl conjugation pathway</keyword>
<dbReference type="Gene3D" id="3.30.710.10">
    <property type="entry name" value="Potassium Channel Kv1.1, Chain A"/>
    <property type="match status" value="1"/>
</dbReference>
<comment type="subunit">
    <text evidence="4">Part of a SCF (SKP1-cullin-F-box) protein ligase complex.</text>
</comment>
<dbReference type="PIRSF" id="PIRSF028729">
    <property type="entry name" value="E3_ubiquit_lig_SCF_Skp"/>
    <property type="match status" value="1"/>
</dbReference>
<comment type="pathway">
    <text evidence="1 4">Protein modification; protein ubiquitination.</text>
</comment>
<evidence type="ECO:0000313" key="7">
    <source>
        <dbReference type="Proteomes" id="UP001154282"/>
    </source>
</evidence>
<dbReference type="Proteomes" id="UP001154282">
    <property type="component" value="Unassembled WGS sequence"/>
</dbReference>
<evidence type="ECO:0000256" key="1">
    <source>
        <dbReference type="ARBA" id="ARBA00004906"/>
    </source>
</evidence>
<dbReference type="EMBL" id="CAMGYJ010000010">
    <property type="protein sequence ID" value="CAI0550485.1"/>
    <property type="molecule type" value="Genomic_DNA"/>
</dbReference>
<dbReference type="CDD" id="cd18322">
    <property type="entry name" value="BTB_POZ_SKP1"/>
    <property type="match status" value="1"/>
</dbReference>
<dbReference type="InterPro" id="IPR011333">
    <property type="entry name" value="SKP1/BTB/POZ_sf"/>
</dbReference>
<dbReference type="GO" id="GO:0009867">
    <property type="term" value="P:jasmonic acid mediated signaling pathway"/>
    <property type="evidence" value="ECO:0007669"/>
    <property type="project" value="UniProtKB-ARBA"/>
</dbReference>
<dbReference type="Pfam" id="PF03931">
    <property type="entry name" value="Skp1_POZ"/>
    <property type="match status" value="1"/>
</dbReference>
<comment type="function">
    <text evidence="4">Involved in ubiquitination and subsequent proteasomal degradation of target proteins. Together with CUL1, RBX1 and a F-box protein, it forms a SCF E3 ubiquitin ligase complex. The functional specificity of this complex depends on the type of F-box protein. In the SCF complex, it serves as an adapter that links the F-box protein to CUL1.</text>
</comment>